<name>W6NL98_CLOTY</name>
<keyword evidence="2" id="KW-0645">Protease</keyword>
<keyword evidence="5" id="KW-0472">Membrane</keyword>
<keyword evidence="5" id="KW-1133">Transmembrane helix</keyword>
<protein>
    <recommendedName>
        <fullName evidence="6">NlpC/P60 domain-containing protein</fullName>
    </recommendedName>
</protein>
<comment type="caution">
    <text evidence="7">The sequence shown here is derived from an EMBL/GenBank/DDBJ whole genome shotgun (WGS) entry which is preliminary data.</text>
</comment>
<keyword evidence="3" id="KW-0378">Hydrolase</keyword>
<dbReference type="Pfam" id="PF00877">
    <property type="entry name" value="NLPC_P60"/>
    <property type="match status" value="1"/>
</dbReference>
<dbReference type="SUPFAM" id="SSF54001">
    <property type="entry name" value="Cysteine proteinases"/>
    <property type="match status" value="1"/>
</dbReference>
<dbReference type="OrthoDB" id="9815928at2"/>
<dbReference type="AlphaFoldDB" id="W6NL98"/>
<evidence type="ECO:0000313" key="7">
    <source>
        <dbReference type="EMBL" id="CDL92617.1"/>
    </source>
</evidence>
<dbReference type="GO" id="GO:0008234">
    <property type="term" value="F:cysteine-type peptidase activity"/>
    <property type="evidence" value="ECO:0007669"/>
    <property type="project" value="UniProtKB-KW"/>
</dbReference>
<organism evidence="7 8">
    <name type="scientific">Clostridium tyrobutyricum DIVETGP</name>
    <dbReference type="NCBI Taxonomy" id="1408889"/>
    <lineage>
        <taxon>Bacteria</taxon>
        <taxon>Bacillati</taxon>
        <taxon>Bacillota</taxon>
        <taxon>Clostridia</taxon>
        <taxon>Eubacteriales</taxon>
        <taxon>Clostridiaceae</taxon>
        <taxon>Clostridium</taxon>
    </lineage>
</organism>
<evidence type="ECO:0000256" key="1">
    <source>
        <dbReference type="ARBA" id="ARBA00007074"/>
    </source>
</evidence>
<reference evidence="7 8" key="1">
    <citation type="journal article" date="2015" name="Genome Announc.">
        <title>Draft Genome Sequence of Clostridium tyrobutyricum Strain DIVETGP, Isolated from Cow's Milk for Grana Padano Production.</title>
        <authorList>
            <person name="Soggiu A."/>
            <person name="Piras C."/>
            <person name="Gaiarsa S."/>
            <person name="Sassera D."/>
            <person name="Roncada P."/>
            <person name="Bendixen E."/>
            <person name="Brasca M."/>
            <person name="Bonizzi L."/>
        </authorList>
    </citation>
    <scope>NUCLEOTIDE SEQUENCE [LARGE SCALE GENOMIC DNA]</scope>
    <source>
        <strain evidence="7 8">DIVETGP</strain>
    </source>
</reference>
<feature type="domain" description="NlpC/P60" evidence="6">
    <location>
        <begin position="135"/>
        <end position="203"/>
    </location>
</feature>
<keyword evidence="4" id="KW-0788">Thiol protease</keyword>
<dbReference type="RefSeq" id="WP_017894594.1">
    <property type="nucleotide sequence ID" value="NZ_CBXI010000044.1"/>
</dbReference>
<dbReference type="Gene3D" id="3.90.1720.10">
    <property type="entry name" value="endopeptidase domain like (from Nostoc punctiforme)"/>
    <property type="match status" value="1"/>
</dbReference>
<comment type="similarity">
    <text evidence="1">Belongs to the peptidase C40 family.</text>
</comment>
<evidence type="ECO:0000256" key="2">
    <source>
        <dbReference type="ARBA" id="ARBA00022670"/>
    </source>
</evidence>
<evidence type="ECO:0000259" key="6">
    <source>
        <dbReference type="Pfam" id="PF00877"/>
    </source>
</evidence>
<keyword evidence="8" id="KW-1185">Reference proteome</keyword>
<keyword evidence="5" id="KW-0812">Transmembrane</keyword>
<evidence type="ECO:0000256" key="4">
    <source>
        <dbReference type="ARBA" id="ARBA00022807"/>
    </source>
</evidence>
<accession>W6NL98</accession>
<dbReference type="GeneID" id="29418922"/>
<dbReference type="Proteomes" id="UP000019482">
    <property type="component" value="Unassembled WGS sequence"/>
</dbReference>
<dbReference type="EMBL" id="CBXI010000044">
    <property type="protein sequence ID" value="CDL92617.1"/>
    <property type="molecule type" value="Genomic_DNA"/>
</dbReference>
<evidence type="ECO:0000256" key="5">
    <source>
        <dbReference type="SAM" id="Phobius"/>
    </source>
</evidence>
<dbReference type="GO" id="GO:0006508">
    <property type="term" value="P:proteolysis"/>
    <property type="evidence" value="ECO:0007669"/>
    <property type="project" value="UniProtKB-KW"/>
</dbReference>
<sequence length="253" mass="29241">MSILKYVKMSINLFCILIIIILIFIFTMPSNIKIKNSNLKMSIPTFKLNDTSITYSKNNTNPSNYSINRTEVLNRAKEMTQVKWTPKYNLFDKYGHYIFKKGSTYYGIPYSMDYYQTSSINDFLHKINNSKIIYGNDCSGFVSICWGIIRQTTLSLLHAVKSHNKIDGKNVIQISWNELKPGDALLVDNGKGEGHIMMYIDTNPKNSNELNVYEQNIQTTVPFYPMPTARKDTRFKNILIKEGYIPIRLITIN</sequence>
<evidence type="ECO:0000256" key="3">
    <source>
        <dbReference type="ARBA" id="ARBA00022801"/>
    </source>
</evidence>
<dbReference type="InterPro" id="IPR038765">
    <property type="entry name" value="Papain-like_cys_pep_sf"/>
</dbReference>
<proteinExistence type="inferred from homology"/>
<gene>
    <name evidence="7" type="ORF">CTDIVETGP_2687</name>
</gene>
<evidence type="ECO:0000313" key="8">
    <source>
        <dbReference type="Proteomes" id="UP000019482"/>
    </source>
</evidence>
<dbReference type="InterPro" id="IPR000064">
    <property type="entry name" value="NLP_P60_dom"/>
</dbReference>
<feature type="transmembrane region" description="Helical" evidence="5">
    <location>
        <begin position="12"/>
        <end position="32"/>
    </location>
</feature>